<dbReference type="EMBL" id="JACYNN010000034">
    <property type="protein sequence ID" value="MBD8109124.1"/>
    <property type="molecule type" value="Genomic_DNA"/>
</dbReference>
<keyword evidence="5" id="KW-1185">Reference proteome</keyword>
<evidence type="ECO:0000259" key="1">
    <source>
        <dbReference type="Pfam" id="PF14065"/>
    </source>
</evidence>
<dbReference type="AlphaFoldDB" id="A0A4U3ESU0"/>
<evidence type="ECO:0000313" key="3">
    <source>
        <dbReference type="EMBL" id="TKJ83643.1"/>
    </source>
</evidence>
<dbReference type="Pfam" id="PF14065">
    <property type="entry name" value="Pvc16_N"/>
    <property type="match status" value="1"/>
</dbReference>
<dbReference type="RefSeq" id="WP_137270130.1">
    <property type="nucleotide sequence ID" value="NZ_JACYMQ010000020.1"/>
</dbReference>
<dbReference type="Proteomes" id="UP000661012">
    <property type="component" value="Unassembled WGS sequence"/>
</dbReference>
<accession>A0A4U3ESU0</accession>
<dbReference type="Proteomes" id="UP000306393">
    <property type="component" value="Unassembled WGS sequence"/>
</dbReference>
<feature type="domain" description="Pvc16 N-terminal" evidence="1">
    <location>
        <begin position="13"/>
        <end position="181"/>
    </location>
</feature>
<dbReference type="OrthoDB" id="5514409at2"/>
<evidence type="ECO:0000313" key="5">
    <source>
        <dbReference type="Proteomes" id="UP000661012"/>
    </source>
</evidence>
<protein>
    <submittedName>
        <fullName evidence="3">DUF4255 domain-containing protein</fullName>
    </submittedName>
</protein>
<gene>
    <name evidence="3" type="ORF">EpCFBP13511_22510</name>
    <name evidence="2" type="ORF">IFT93_22435</name>
</gene>
<dbReference type="EMBL" id="QGAC01000035">
    <property type="protein sequence ID" value="TKJ83643.1"/>
    <property type="molecule type" value="Genomic_DNA"/>
</dbReference>
<evidence type="ECO:0000313" key="2">
    <source>
        <dbReference type="EMBL" id="MBD8109124.1"/>
    </source>
</evidence>
<comment type="caution">
    <text evidence="3">The sequence shown here is derived from an EMBL/GenBank/DDBJ whole genome shotgun (WGS) entry which is preliminary data.</text>
</comment>
<evidence type="ECO:0000313" key="4">
    <source>
        <dbReference type="Proteomes" id="UP000306393"/>
    </source>
</evidence>
<reference evidence="2 5" key="2">
    <citation type="journal article" date="2020" name="FEMS Microbiol. Ecol.">
        <title>Temporal dynamics of bacterial communities during seed development and maturation.</title>
        <authorList>
            <person name="Chesneau G."/>
            <person name="Torres-Cortes G."/>
            <person name="Briand M."/>
            <person name="Darrasse A."/>
            <person name="Preveaux A."/>
            <person name="Marais C."/>
            <person name="Jacques M.A."/>
            <person name="Shade A."/>
            <person name="Barret M."/>
        </authorList>
    </citation>
    <scope>NUCLEOTIDE SEQUENCE [LARGE SCALE GENOMIC DNA]</scope>
    <source>
        <strain evidence="2 5">CFBP13732</strain>
    </source>
</reference>
<organism evidence="3 4">
    <name type="scientific">Erwinia persicina</name>
    <dbReference type="NCBI Taxonomy" id="55211"/>
    <lineage>
        <taxon>Bacteria</taxon>
        <taxon>Pseudomonadati</taxon>
        <taxon>Pseudomonadota</taxon>
        <taxon>Gammaproteobacteria</taxon>
        <taxon>Enterobacterales</taxon>
        <taxon>Erwiniaceae</taxon>
        <taxon>Erwinia</taxon>
    </lineage>
</organism>
<sequence length="298" mass="32305">MSAIVTSATAIVDVNKALLAVLKQYLDPDASGGIDIRFDLPEIDSTQSSPTVSVFLYDVHEDLQLRQSEPARLNVASSTLRAGWVNLSCNYLITYWEAQRAGSDGDGPDSKPDNQAIQLMTLTLQALLNNRELKDIPGAWTRVIPPQENLNSLGNFWQALGNRPRLSLVFSITVPILLSNSLPQTLVKTVSSEIMQTASLDLKALNTQLWQTLCLALGEGGEQKLARVKIKSQQQAVQDADGPEINISVEISGIVDTAYQQGLAAVLKTWSEKNSAGTEINGVTVNIMALQDSGLVYV</sequence>
<proteinExistence type="predicted"/>
<reference evidence="3 4" key="1">
    <citation type="journal article" date="2019" name="Sci. Rep.">
        <title>Differences in resource use lead to coexistence of seed-transmitted microbial populations.</title>
        <authorList>
            <person name="Torres-Cortes G."/>
            <person name="Garcia B.J."/>
            <person name="Compant S."/>
            <person name="Rezki S."/>
            <person name="Jones P."/>
            <person name="Preveaux A."/>
            <person name="Briand M."/>
            <person name="Roulet A."/>
            <person name="Bouchez O."/>
            <person name="Jacobson D."/>
            <person name="Barret M."/>
        </authorList>
    </citation>
    <scope>NUCLEOTIDE SEQUENCE [LARGE SCALE GENOMIC DNA]</scope>
    <source>
        <strain evidence="3 4">CFBP13511</strain>
    </source>
</reference>
<dbReference type="InterPro" id="IPR025351">
    <property type="entry name" value="Pvc16_N"/>
</dbReference>
<name>A0A4U3ESU0_9GAMM</name>